<feature type="compositionally biased region" description="Basic and acidic residues" evidence="1">
    <location>
        <begin position="45"/>
        <end position="57"/>
    </location>
</feature>
<dbReference type="AlphaFoldDB" id="A0A918A6H0"/>
<reference evidence="2" key="1">
    <citation type="journal article" date="2014" name="Int. J. Syst. Evol. Microbiol.">
        <title>Complete genome sequence of Corynebacterium casei LMG S-19264T (=DSM 44701T), isolated from a smear-ripened cheese.</title>
        <authorList>
            <consortium name="US DOE Joint Genome Institute (JGI-PGF)"/>
            <person name="Walter F."/>
            <person name="Albersmeier A."/>
            <person name="Kalinowski J."/>
            <person name="Ruckert C."/>
        </authorList>
    </citation>
    <scope>NUCLEOTIDE SEQUENCE</scope>
    <source>
        <strain evidence="2">CGMCC 4.7430</strain>
    </source>
</reference>
<feature type="region of interest" description="Disordered" evidence="1">
    <location>
        <begin position="1"/>
        <end position="133"/>
    </location>
</feature>
<proteinExistence type="predicted"/>
<evidence type="ECO:0000313" key="2">
    <source>
        <dbReference type="EMBL" id="GGP08383.1"/>
    </source>
</evidence>
<protein>
    <submittedName>
        <fullName evidence="2">Uncharacterized protein</fullName>
    </submittedName>
</protein>
<comment type="caution">
    <text evidence="2">The sequence shown here is derived from an EMBL/GenBank/DDBJ whole genome shotgun (WGS) entry which is preliminary data.</text>
</comment>
<dbReference type="RefSeq" id="WP_189140135.1">
    <property type="nucleotide sequence ID" value="NZ_BMNK01000006.1"/>
</dbReference>
<evidence type="ECO:0000256" key="1">
    <source>
        <dbReference type="SAM" id="MobiDB-lite"/>
    </source>
</evidence>
<dbReference type="Proteomes" id="UP000660745">
    <property type="component" value="Unassembled WGS sequence"/>
</dbReference>
<organism evidence="2 3">
    <name type="scientific">Nonomuraea glycinis</name>
    <dbReference type="NCBI Taxonomy" id="2047744"/>
    <lineage>
        <taxon>Bacteria</taxon>
        <taxon>Bacillati</taxon>
        <taxon>Actinomycetota</taxon>
        <taxon>Actinomycetes</taxon>
        <taxon>Streptosporangiales</taxon>
        <taxon>Streptosporangiaceae</taxon>
        <taxon>Nonomuraea</taxon>
    </lineage>
</organism>
<feature type="compositionally biased region" description="Basic and acidic residues" evidence="1">
    <location>
        <begin position="1"/>
        <end position="27"/>
    </location>
</feature>
<gene>
    <name evidence="2" type="ORF">GCM10012278_39880</name>
</gene>
<dbReference type="EMBL" id="BMNK01000006">
    <property type="protein sequence ID" value="GGP08383.1"/>
    <property type="molecule type" value="Genomic_DNA"/>
</dbReference>
<feature type="compositionally biased region" description="Basic and acidic residues" evidence="1">
    <location>
        <begin position="65"/>
        <end position="79"/>
    </location>
</feature>
<keyword evidence="3" id="KW-1185">Reference proteome</keyword>
<reference evidence="2" key="2">
    <citation type="submission" date="2020-09" db="EMBL/GenBank/DDBJ databases">
        <authorList>
            <person name="Sun Q."/>
            <person name="Zhou Y."/>
        </authorList>
    </citation>
    <scope>NUCLEOTIDE SEQUENCE</scope>
    <source>
        <strain evidence="2">CGMCC 4.7430</strain>
    </source>
</reference>
<sequence length="228" mass="25156">MHDELKVPSQRADDARDGTQDDHEDPTYRAPYAGTDDDMLVAADPDPRTGPHSRTDPDPDSLTAPEHENDFEHENDVDSRTNSGPGNDFDSRTHPHHRTAPGIEPDAGTDSEAVIVTETGRLPADETPSHAAPKEIVLFDQDPAEAQARWRDLQASFVDDPGQAVHRADDLVEEVVEALTSSLTARTGELRERWKSADGGDTEQLRLALRDYRGVLERLLALSEPNTR</sequence>
<accession>A0A918A6H0</accession>
<name>A0A918A6H0_9ACTN</name>
<evidence type="ECO:0000313" key="3">
    <source>
        <dbReference type="Proteomes" id="UP000660745"/>
    </source>
</evidence>